<accession>A0A0D6A4M1</accession>
<evidence type="ECO:0000256" key="5">
    <source>
        <dbReference type="ARBA" id="ARBA00023136"/>
    </source>
</evidence>
<reference evidence="11 12" key="1">
    <citation type="submission" date="2015-03" db="EMBL/GenBank/DDBJ databases">
        <title>Complete genome sequence of Lactobacillus acetotolerans NBRC 13120.</title>
        <authorList>
            <person name="Toh H."/>
            <person name="Morita H."/>
            <person name="Fujita N."/>
        </authorList>
    </citation>
    <scope>NUCLEOTIDE SEQUENCE [LARGE SCALE GENOMIC DNA]</scope>
    <source>
        <strain evidence="11 12">NBRC 13120</strain>
    </source>
</reference>
<feature type="compositionally biased region" description="Basic and acidic residues" evidence="10">
    <location>
        <begin position="1"/>
        <end position="13"/>
    </location>
</feature>
<keyword evidence="6 7" id="KW-0131">Cell cycle</keyword>
<dbReference type="AlphaFoldDB" id="A0A0D6A4M1"/>
<feature type="region of interest" description="Disordered" evidence="10">
    <location>
        <begin position="1"/>
        <end position="23"/>
    </location>
</feature>
<evidence type="ECO:0000256" key="1">
    <source>
        <dbReference type="ARBA" id="ARBA00022475"/>
    </source>
</evidence>
<sequence length="120" mass="13538">MADSSARRVEFKPNKQTKPNRRQRIVLDPHRVAWTGLEKTLLILGTVITLGMMTFLVSSSISATSAQHELINVQQSVTEEQNKVTDLRQEIGELTSSARMNKIARDKGLTLIEKNIRTIH</sequence>
<keyword evidence="4 7" id="KW-1133">Transmembrane helix</keyword>
<evidence type="ECO:0000256" key="7">
    <source>
        <dbReference type="HAMAP-Rule" id="MF_00910"/>
    </source>
</evidence>
<evidence type="ECO:0000313" key="11">
    <source>
        <dbReference type="EMBL" id="BAQ57415.1"/>
    </source>
</evidence>
<keyword evidence="2 7" id="KW-0132">Cell division</keyword>
<keyword evidence="12" id="KW-1185">Reference proteome</keyword>
<dbReference type="GO" id="GO:0032153">
    <property type="term" value="C:cell division site"/>
    <property type="evidence" value="ECO:0007669"/>
    <property type="project" value="UniProtKB-UniRule"/>
</dbReference>
<dbReference type="GO" id="GO:0043093">
    <property type="term" value="P:FtsZ-dependent cytokinesis"/>
    <property type="evidence" value="ECO:0007669"/>
    <property type="project" value="UniProtKB-UniRule"/>
</dbReference>
<comment type="similarity">
    <text evidence="7">Belongs to the FtsL family.</text>
</comment>
<dbReference type="Proteomes" id="UP000035709">
    <property type="component" value="Chromosome"/>
</dbReference>
<dbReference type="InterPro" id="IPR011922">
    <property type="entry name" value="Cell_div_FtsL"/>
</dbReference>
<gene>
    <name evidence="7" type="primary">ftsL</name>
    <name evidence="11" type="ORF">LBAT_1026</name>
</gene>
<dbReference type="NCBIfam" id="TIGR02209">
    <property type="entry name" value="ftsL_broad"/>
    <property type="match status" value="1"/>
</dbReference>
<proteinExistence type="inferred from homology"/>
<name>A0A0D6A4M1_9LACO</name>
<evidence type="ECO:0000256" key="9">
    <source>
        <dbReference type="SAM" id="Coils"/>
    </source>
</evidence>
<evidence type="ECO:0000256" key="10">
    <source>
        <dbReference type="SAM" id="MobiDB-lite"/>
    </source>
</evidence>
<dbReference type="EMBL" id="AP014808">
    <property type="protein sequence ID" value="BAQ57415.1"/>
    <property type="molecule type" value="Genomic_DNA"/>
</dbReference>
<dbReference type="STRING" id="1600.LBAT_1026"/>
<evidence type="ECO:0000256" key="3">
    <source>
        <dbReference type="ARBA" id="ARBA00022692"/>
    </source>
</evidence>
<dbReference type="KEGG" id="lae:LBAT_1026"/>
<keyword evidence="5 7" id="KW-0472">Membrane</keyword>
<evidence type="ECO:0000256" key="2">
    <source>
        <dbReference type="ARBA" id="ARBA00022618"/>
    </source>
</evidence>
<comment type="subcellular location">
    <subcellularLocation>
        <location evidence="7">Cell membrane</location>
        <topology evidence="7">Single-pass type II membrane protein</topology>
    </subcellularLocation>
    <text evidence="7">Localizes to the division septum where it forms a ring structure.</text>
</comment>
<dbReference type="RefSeq" id="WP_060459546.1">
    <property type="nucleotide sequence ID" value="NZ_AP014808.1"/>
</dbReference>
<dbReference type="PATRIC" id="fig|1600.4.peg.1050"/>
<dbReference type="OrthoDB" id="2300328at2"/>
<evidence type="ECO:0000256" key="8">
    <source>
        <dbReference type="NCBIfam" id="TIGR02209"/>
    </source>
</evidence>
<comment type="function">
    <text evidence="7">Essential cell division protein.</text>
</comment>
<organism evidence="11 12">
    <name type="scientific">Lactobacillus acetotolerans</name>
    <dbReference type="NCBI Taxonomy" id="1600"/>
    <lineage>
        <taxon>Bacteria</taxon>
        <taxon>Bacillati</taxon>
        <taxon>Bacillota</taxon>
        <taxon>Bacilli</taxon>
        <taxon>Lactobacillales</taxon>
        <taxon>Lactobacillaceae</taxon>
        <taxon>Lactobacillus</taxon>
    </lineage>
</organism>
<evidence type="ECO:0000256" key="6">
    <source>
        <dbReference type="ARBA" id="ARBA00023306"/>
    </source>
</evidence>
<feature type="transmembrane region" description="Helical" evidence="7">
    <location>
        <begin position="41"/>
        <end position="61"/>
    </location>
</feature>
<dbReference type="HAMAP" id="MF_00910">
    <property type="entry name" value="FtsL"/>
    <property type="match status" value="1"/>
</dbReference>
<evidence type="ECO:0000256" key="4">
    <source>
        <dbReference type="ARBA" id="ARBA00022989"/>
    </source>
</evidence>
<evidence type="ECO:0000313" key="12">
    <source>
        <dbReference type="Proteomes" id="UP000035709"/>
    </source>
</evidence>
<keyword evidence="3 7" id="KW-0812">Transmembrane</keyword>
<keyword evidence="9" id="KW-0175">Coiled coil</keyword>
<dbReference type="GO" id="GO:0005886">
    <property type="term" value="C:plasma membrane"/>
    <property type="evidence" value="ECO:0007669"/>
    <property type="project" value="UniProtKB-SubCell"/>
</dbReference>
<keyword evidence="1 7" id="KW-1003">Cell membrane</keyword>
<feature type="coiled-coil region" evidence="9">
    <location>
        <begin position="70"/>
        <end position="97"/>
    </location>
</feature>
<protein>
    <recommendedName>
        <fullName evidence="7 8">Cell division protein FtsL</fullName>
    </recommendedName>
</protein>